<dbReference type="Proteomes" id="UP000636891">
    <property type="component" value="Unassembled WGS sequence"/>
</dbReference>
<reference evidence="7 8" key="1">
    <citation type="submission" date="2020-08" db="EMBL/GenBank/DDBJ databases">
        <title>Genome public.</title>
        <authorList>
            <person name="Liu C."/>
            <person name="Sun Q."/>
        </authorList>
    </citation>
    <scope>NUCLEOTIDE SEQUENCE [LARGE SCALE GENOMIC DNA]</scope>
    <source>
        <strain evidence="7 8">New-7</strain>
    </source>
</reference>
<evidence type="ECO:0000256" key="1">
    <source>
        <dbReference type="ARBA" id="ARBA00022490"/>
    </source>
</evidence>
<evidence type="ECO:0000313" key="7">
    <source>
        <dbReference type="EMBL" id="MBC5615944.1"/>
    </source>
</evidence>
<sequence length="235" mass="25978">MGKGKIYMLPTPIGDTPVWDVLPQYNRTVIDRLEYFIVENTRSARRFLSRAGIQRPIDSLRFAELNEHSTPEAVAELLTPVLAGTDAGVISEAGLPGVADPGADLAALAHLRGVEVVPLVGPSSILLALMASGLNGQSFAFNGYLPVKQPERGRAIRHFEKRAQTERQSQIFIETPYRNLKLFEDFLKECNGNTLLTVAADILQPDQLIRTAQIRDWKAKTPDIHKRPAIFILGV</sequence>
<dbReference type="CDD" id="cd11649">
    <property type="entry name" value="RsmI_like"/>
    <property type="match status" value="1"/>
</dbReference>
<dbReference type="GO" id="GO:0032259">
    <property type="term" value="P:methylation"/>
    <property type="evidence" value="ECO:0007669"/>
    <property type="project" value="UniProtKB-KW"/>
</dbReference>
<evidence type="ECO:0000256" key="5">
    <source>
        <dbReference type="ARBA" id="ARBA00022691"/>
    </source>
</evidence>
<name>A0ABR7CJV9_9BACT</name>
<evidence type="ECO:0000313" key="8">
    <source>
        <dbReference type="Proteomes" id="UP000636891"/>
    </source>
</evidence>
<dbReference type="EMBL" id="JACOOK010000001">
    <property type="protein sequence ID" value="MBC5615944.1"/>
    <property type="molecule type" value="Genomic_DNA"/>
</dbReference>
<proteinExistence type="predicted"/>
<keyword evidence="3 7" id="KW-0489">Methyltransferase</keyword>
<evidence type="ECO:0000256" key="4">
    <source>
        <dbReference type="ARBA" id="ARBA00022679"/>
    </source>
</evidence>
<dbReference type="InterPro" id="IPR008189">
    <property type="entry name" value="rRNA_ssu_MeTfrase_I"/>
</dbReference>
<evidence type="ECO:0000256" key="2">
    <source>
        <dbReference type="ARBA" id="ARBA00022552"/>
    </source>
</evidence>
<dbReference type="PIRSF" id="PIRSF005917">
    <property type="entry name" value="MTase_YraL"/>
    <property type="match status" value="1"/>
</dbReference>
<dbReference type="Gene3D" id="3.40.1010.10">
    <property type="entry name" value="Cobalt-precorrin-4 Transmethylase, Domain 1"/>
    <property type="match status" value="1"/>
</dbReference>
<dbReference type="GO" id="GO:0008168">
    <property type="term" value="F:methyltransferase activity"/>
    <property type="evidence" value="ECO:0007669"/>
    <property type="project" value="UniProtKB-KW"/>
</dbReference>
<dbReference type="RefSeq" id="WP_118656435.1">
    <property type="nucleotide sequence ID" value="NZ_JACOOK010000001.1"/>
</dbReference>
<dbReference type="InterPro" id="IPR014776">
    <property type="entry name" value="4pyrrole_Mease_sub2"/>
</dbReference>
<protein>
    <submittedName>
        <fullName evidence="7">SAM-dependent methyltransferase</fullName>
    </submittedName>
</protein>
<dbReference type="PANTHER" id="PTHR46111">
    <property type="entry name" value="RIBOSOMAL RNA SMALL SUBUNIT METHYLTRANSFERASE I"/>
    <property type="match status" value="1"/>
</dbReference>
<dbReference type="Pfam" id="PF00590">
    <property type="entry name" value="TP_methylase"/>
    <property type="match status" value="1"/>
</dbReference>
<keyword evidence="5" id="KW-0949">S-adenosyl-L-methionine</keyword>
<dbReference type="PANTHER" id="PTHR46111:SF2">
    <property type="entry name" value="SAM-DEPENDENT METHYLTRANSFERASE"/>
    <property type="match status" value="1"/>
</dbReference>
<accession>A0ABR7CJV9</accession>
<gene>
    <name evidence="7" type="ORF">H8S08_02780</name>
</gene>
<keyword evidence="2" id="KW-0698">rRNA processing</keyword>
<dbReference type="Gene3D" id="3.30.950.10">
    <property type="entry name" value="Methyltransferase, Cobalt-precorrin-4 Transmethylase, Domain 2"/>
    <property type="match status" value="1"/>
</dbReference>
<dbReference type="InterPro" id="IPR014777">
    <property type="entry name" value="4pyrrole_Mease_sub1"/>
</dbReference>
<dbReference type="InterPro" id="IPR035996">
    <property type="entry name" value="4pyrrol_Methylase_sf"/>
</dbReference>
<evidence type="ECO:0000256" key="3">
    <source>
        <dbReference type="ARBA" id="ARBA00022603"/>
    </source>
</evidence>
<keyword evidence="8" id="KW-1185">Reference proteome</keyword>
<dbReference type="SUPFAM" id="SSF53790">
    <property type="entry name" value="Tetrapyrrole methylase"/>
    <property type="match status" value="1"/>
</dbReference>
<evidence type="ECO:0000259" key="6">
    <source>
        <dbReference type="Pfam" id="PF00590"/>
    </source>
</evidence>
<organism evidence="7 8">
    <name type="scientific">Alistipes hominis</name>
    <dbReference type="NCBI Taxonomy" id="2763015"/>
    <lineage>
        <taxon>Bacteria</taxon>
        <taxon>Pseudomonadati</taxon>
        <taxon>Bacteroidota</taxon>
        <taxon>Bacteroidia</taxon>
        <taxon>Bacteroidales</taxon>
        <taxon>Rikenellaceae</taxon>
        <taxon>Alistipes</taxon>
    </lineage>
</organism>
<keyword evidence="1" id="KW-0963">Cytoplasm</keyword>
<dbReference type="InterPro" id="IPR000878">
    <property type="entry name" value="4pyrrol_Mease"/>
</dbReference>
<feature type="domain" description="Tetrapyrrole methylase" evidence="6">
    <location>
        <begin position="63"/>
        <end position="215"/>
    </location>
</feature>
<keyword evidence="4" id="KW-0808">Transferase</keyword>
<comment type="caution">
    <text evidence="7">The sequence shown here is derived from an EMBL/GenBank/DDBJ whole genome shotgun (WGS) entry which is preliminary data.</text>
</comment>